<sequence>MTAPTDGPLAEVVEFKQRFGPQSSFTAAAAYRAIAALEQQNAELREQVKRLEWMLAQAVQQACWIRCDPDGRAYRDVVREGYLMQNLAAQFEKEQDG</sequence>
<keyword evidence="1" id="KW-0175">Coiled coil</keyword>
<reference evidence="3" key="1">
    <citation type="submission" date="2020-03" db="EMBL/GenBank/DDBJ databases">
        <title>The deep terrestrial virosphere.</title>
        <authorList>
            <person name="Holmfeldt K."/>
            <person name="Nilsson E."/>
            <person name="Simone D."/>
            <person name="Lopez-Fernandez M."/>
            <person name="Wu X."/>
            <person name="de Brujin I."/>
            <person name="Lundin D."/>
            <person name="Andersson A."/>
            <person name="Bertilsson S."/>
            <person name="Dopson M."/>
        </authorList>
    </citation>
    <scope>NUCLEOTIDE SEQUENCE</scope>
    <source>
        <strain evidence="3">MM415A03111</strain>
        <strain evidence="2">MM415B01524</strain>
    </source>
</reference>
<proteinExistence type="predicted"/>
<name>A0A6M3JN76_9ZZZZ</name>
<accession>A0A6M3JN76</accession>
<feature type="coiled-coil region" evidence="1">
    <location>
        <begin position="27"/>
        <end position="61"/>
    </location>
</feature>
<gene>
    <name evidence="3" type="ORF">MM415A03111_0013</name>
    <name evidence="2" type="ORF">MM415B01524_0022</name>
</gene>
<dbReference type="AlphaFoldDB" id="A0A6M3JN76"/>
<dbReference type="EMBL" id="MT141890">
    <property type="protein sequence ID" value="QJA71669.1"/>
    <property type="molecule type" value="Genomic_DNA"/>
</dbReference>
<evidence type="ECO:0000313" key="3">
    <source>
        <dbReference type="EMBL" id="QJA71669.1"/>
    </source>
</evidence>
<protein>
    <submittedName>
        <fullName evidence="3">Uncharacterized protein</fullName>
    </submittedName>
</protein>
<dbReference type="EMBL" id="MT141302">
    <property type="protein sequence ID" value="QJA57985.1"/>
    <property type="molecule type" value="Genomic_DNA"/>
</dbReference>
<evidence type="ECO:0000256" key="1">
    <source>
        <dbReference type="SAM" id="Coils"/>
    </source>
</evidence>
<organism evidence="3">
    <name type="scientific">viral metagenome</name>
    <dbReference type="NCBI Taxonomy" id="1070528"/>
    <lineage>
        <taxon>unclassified sequences</taxon>
        <taxon>metagenomes</taxon>
        <taxon>organismal metagenomes</taxon>
    </lineage>
</organism>
<evidence type="ECO:0000313" key="2">
    <source>
        <dbReference type="EMBL" id="QJA57985.1"/>
    </source>
</evidence>